<dbReference type="OrthoDB" id="10543043at2759"/>
<evidence type="ECO:0000313" key="2">
    <source>
        <dbReference type="Proteomes" id="UP000479710"/>
    </source>
</evidence>
<protein>
    <submittedName>
        <fullName evidence="1">Uncharacterized protein</fullName>
    </submittedName>
</protein>
<evidence type="ECO:0000313" key="1">
    <source>
        <dbReference type="EMBL" id="KAF0926128.1"/>
    </source>
</evidence>
<organism evidence="1 2">
    <name type="scientific">Oryza meyeriana var. granulata</name>
    <dbReference type="NCBI Taxonomy" id="110450"/>
    <lineage>
        <taxon>Eukaryota</taxon>
        <taxon>Viridiplantae</taxon>
        <taxon>Streptophyta</taxon>
        <taxon>Embryophyta</taxon>
        <taxon>Tracheophyta</taxon>
        <taxon>Spermatophyta</taxon>
        <taxon>Magnoliopsida</taxon>
        <taxon>Liliopsida</taxon>
        <taxon>Poales</taxon>
        <taxon>Poaceae</taxon>
        <taxon>BOP clade</taxon>
        <taxon>Oryzoideae</taxon>
        <taxon>Oryzeae</taxon>
        <taxon>Oryzinae</taxon>
        <taxon>Oryza</taxon>
        <taxon>Oryza meyeriana</taxon>
    </lineage>
</organism>
<gene>
    <name evidence="1" type="ORF">E2562_021838</name>
</gene>
<accession>A0A6G1ENB5</accession>
<keyword evidence="2" id="KW-1185">Reference proteome</keyword>
<name>A0A6G1ENB5_9ORYZ</name>
<dbReference type="Proteomes" id="UP000479710">
    <property type="component" value="Unassembled WGS sequence"/>
</dbReference>
<sequence length="64" mass="7201">MPRRPKHTVTGFGSRILVNNLLVGRDVQGDLKSCSWRRDSKQHHWKGAFQGVVVGAAEDDARCR</sequence>
<reference evidence="1 2" key="1">
    <citation type="submission" date="2019-11" db="EMBL/GenBank/DDBJ databases">
        <title>Whole genome sequence of Oryza granulata.</title>
        <authorList>
            <person name="Li W."/>
        </authorList>
    </citation>
    <scope>NUCLEOTIDE SEQUENCE [LARGE SCALE GENOMIC DNA]</scope>
    <source>
        <strain evidence="2">cv. Menghai</strain>
        <tissue evidence="1">Leaf</tissue>
    </source>
</reference>
<dbReference type="EMBL" id="SPHZ02000003">
    <property type="protein sequence ID" value="KAF0926128.1"/>
    <property type="molecule type" value="Genomic_DNA"/>
</dbReference>
<proteinExistence type="predicted"/>
<dbReference type="AlphaFoldDB" id="A0A6G1ENB5"/>
<comment type="caution">
    <text evidence="1">The sequence shown here is derived from an EMBL/GenBank/DDBJ whole genome shotgun (WGS) entry which is preliminary data.</text>
</comment>